<dbReference type="OrthoDB" id="9809206at2"/>
<dbReference type="SUPFAM" id="SSF82861">
    <property type="entry name" value="Mechanosensitive channel protein MscS (YggB), transmembrane region"/>
    <property type="match status" value="1"/>
</dbReference>
<dbReference type="GO" id="GO:0005886">
    <property type="term" value="C:plasma membrane"/>
    <property type="evidence" value="ECO:0007669"/>
    <property type="project" value="UniProtKB-SubCell"/>
</dbReference>
<proteinExistence type="inferred from homology"/>
<evidence type="ECO:0000256" key="5">
    <source>
        <dbReference type="ARBA" id="ARBA00022989"/>
    </source>
</evidence>
<dbReference type="Gene3D" id="3.30.70.100">
    <property type="match status" value="1"/>
</dbReference>
<gene>
    <name evidence="10" type="primary">yfkC</name>
    <name evidence="10" type="ORF">SPSYN_02540</name>
</gene>
<evidence type="ECO:0000256" key="2">
    <source>
        <dbReference type="ARBA" id="ARBA00008017"/>
    </source>
</evidence>
<keyword evidence="5 7" id="KW-1133">Transmembrane helix</keyword>
<keyword evidence="4 7" id="KW-0812">Transmembrane</keyword>
<dbReference type="GO" id="GO:0008381">
    <property type="term" value="F:mechanosensitive monoatomic ion channel activity"/>
    <property type="evidence" value="ECO:0007669"/>
    <property type="project" value="InterPro"/>
</dbReference>
<dbReference type="PANTHER" id="PTHR30460">
    <property type="entry name" value="MODERATE CONDUCTANCE MECHANOSENSITIVE CHANNEL YBIO"/>
    <property type="match status" value="1"/>
</dbReference>
<feature type="transmembrane region" description="Helical" evidence="7">
    <location>
        <begin position="96"/>
        <end position="114"/>
    </location>
</feature>
<dbReference type="FunFam" id="2.30.30.60:FF:000001">
    <property type="entry name" value="MscS Mechanosensitive ion channel"/>
    <property type="match status" value="1"/>
</dbReference>
<keyword evidence="6 7" id="KW-0472">Membrane</keyword>
<accession>A0A9D2WNS4</accession>
<evidence type="ECO:0000256" key="7">
    <source>
        <dbReference type="SAM" id="Phobius"/>
    </source>
</evidence>
<dbReference type="PANTHER" id="PTHR30460:SF1">
    <property type="entry name" value="MECHANOSENSITIVE ION CHANNEL"/>
    <property type="match status" value="1"/>
</dbReference>
<dbReference type="InterPro" id="IPR011014">
    <property type="entry name" value="MscS_channel_TM-2"/>
</dbReference>
<comment type="similarity">
    <text evidence="2">Belongs to the MscS (TC 1.A.23) family.</text>
</comment>
<reference evidence="10" key="1">
    <citation type="submission" date="2016-02" db="EMBL/GenBank/DDBJ databases">
        <title>Draft Genome Sequence of Sporotomaculum syntrophicum Strain FB, a Syntrophic Benzoate Degrader.</title>
        <authorList>
            <person name="Nobu M.K."/>
            <person name="Narihiro T."/>
            <person name="Qiu Y.-L."/>
            <person name="Ohashi A."/>
            <person name="Liu W.-T."/>
            <person name="Yuji S."/>
        </authorList>
    </citation>
    <scope>NUCLEOTIDE SEQUENCE</scope>
    <source>
        <strain evidence="10">FB</strain>
    </source>
</reference>
<dbReference type="SUPFAM" id="SSF50182">
    <property type="entry name" value="Sm-like ribonucleoproteins"/>
    <property type="match status" value="1"/>
</dbReference>
<dbReference type="InterPro" id="IPR049142">
    <property type="entry name" value="MS_channel_1st"/>
</dbReference>
<feature type="domain" description="Mechanosensitive ion channel MscS" evidence="8">
    <location>
        <begin position="112"/>
        <end position="178"/>
    </location>
</feature>
<evidence type="ECO:0000256" key="4">
    <source>
        <dbReference type="ARBA" id="ARBA00022692"/>
    </source>
</evidence>
<dbReference type="InterPro" id="IPR011066">
    <property type="entry name" value="MscS_channel_C_sf"/>
</dbReference>
<evidence type="ECO:0000256" key="1">
    <source>
        <dbReference type="ARBA" id="ARBA00004651"/>
    </source>
</evidence>
<dbReference type="InterPro" id="IPR010920">
    <property type="entry name" value="LSM_dom_sf"/>
</dbReference>
<dbReference type="EMBL" id="LSRS01000006">
    <property type="protein sequence ID" value="KAF1084136.1"/>
    <property type="molecule type" value="Genomic_DNA"/>
</dbReference>
<keyword evidence="11" id="KW-1185">Reference proteome</keyword>
<feature type="domain" description="Mechanosensitive ion channel transmembrane helices 2/3" evidence="9">
    <location>
        <begin position="72"/>
        <end position="111"/>
    </location>
</feature>
<dbReference type="Proteomes" id="UP000798488">
    <property type="component" value="Unassembled WGS sequence"/>
</dbReference>
<dbReference type="InterPro" id="IPR023408">
    <property type="entry name" value="MscS_beta-dom_sf"/>
</dbReference>
<organism evidence="10 11">
    <name type="scientific">Sporotomaculum syntrophicum</name>
    <dbReference type="NCBI Taxonomy" id="182264"/>
    <lineage>
        <taxon>Bacteria</taxon>
        <taxon>Bacillati</taxon>
        <taxon>Bacillota</taxon>
        <taxon>Clostridia</taxon>
        <taxon>Eubacteriales</taxon>
        <taxon>Desulfallaceae</taxon>
        <taxon>Sporotomaculum</taxon>
    </lineage>
</organism>
<evidence type="ECO:0000259" key="8">
    <source>
        <dbReference type="Pfam" id="PF00924"/>
    </source>
</evidence>
<evidence type="ECO:0000313" key="10">
    <source>
        <dbReference type="EMBL" id="KAF1084136.1"/>
    </source>
</evidence>
<dbReference type="InterPro" id="IPR006685">
    <property type="entry name" value="MscS_channel_2nd"/>
</dbReference>
<dbReference type="Gene3D" id="2.30.30.60">
    <property type="match status" value="1"/>
</dbReference>
<evidence type="ECO:0000256" key="3">
    <source>
        <dbReference type="ARBA" id="ARBA00022475"/>
    </source>
</evidence>
<feature type="transmembrane region" description="Helical" evidence="7">
    <location>
        <begin position="20"/>
        <end position="40"/>
    </location>
</feature>
<keyword evidence="3" id="KW-1003">Cell membrane</keyword>
<dbReference type="SUPFAM" id="SSF82689">
    <property type="entry name" value="Mechanosensitive channel protein MscS (YggB), C-terminal domain"/>
    <property type="match status" value="1"/>
</dbReference>
<dbReference type="InterPro" id="IPR045276">
    <property type="entry name" value="YbiO_bact"/>
</dbReference>
<dbReference type="Pfam" id="PF00924">
    <property type="entry name" value="MS_channel_2nd"/>
    <property type="match status" value="1"/>
</dbReference>
<comment type="subcellular location">
    <subcellularLocation>
        <location evidence="1">Cell membrane</location>
        <topology evidence="1">Multi-pass membrane protein</topology>
    </subcellularLocation>
</comment>
<name>A0A9D2WNS4_9FIRM</name>
<dbReference type="Pfam" id="PF21088">
    <property type="entry name" value="MS_channel_1st"/>
    <property type="match status" value="1"/>
</dbReference>
<sequence length="307" mass="34901">MDFWQGQYLLFLDYVNANFQLVLAKLMYTGIIFLITYLLLRLRLTLVNKIFDRSTHDINKANTLRTMLLSGTRYVIYIVAVLTMLAVFEINIAPLLASAGIVGLAVGFGAQNLVKDIITGFFIMFEDQFHVGDFIEVNDQVSGTVEELGLRMTTIREWSGKKFYIANSEIKTVRNYNRGHLRTVVSVAVPFEEDLHNVFNTLNEVCRNITGAHADKLIKLGDGSFVEAPQVYGITDINKDKRGVVFTVTAVVDPTHYWFLEREFRRLILEYFQAAGIAMAYPQLNIKTDRSFEILHNTKQGGTVDYS</sequence>
<feature type="transmembrane region" description="Helical" evidence="7">
    <location>
        <begin position="74"/>
        <end position="90"/>
    </location>
</feature>
<evidence type="ECO:0000256" key="6">
    <source>
        <dbReference type="ARBA" id="ARBA00023136"/>
    </source>
</evidence>
<evidence type="ECO:0000259" key="9">
    <source>
        <dbReference type="Pfam" id="PF21088"/>
    </source>
</evidence>
<dbReference type="RefSeq" id="WP_161822836.1">
    <property type="nucleotide sequence ID" value="NZ_LSRS01000006.1"/>
</dbReference>
<comment type="caution">
    <text evidence="10">The sequence shown here is derived from an EMBL/GenBank/DDBJ whole genome shotgun (WGS) entry which is preliminary data.</text>
</comment>
<protein>
    <submittedName>
        <fullName evidence="10">MscS family protein YfkC</fullName>
    </submittedName>
</protein>
<evidence type="ECO:0000313" key="11">
    <source>
        <dbReference type="Proteomes" id="UP000798488"/>
    </source>
</evidence>
<dbReference type="AlphaFoldDB" id="A0A9D2WNS4"/>
<dbReference type="Gene3D" id="1.10.287.1260">
    <property type="match status" value="1"/>
</dbReference>